<accession>A0A5S6QDV9</accession>
<dbReference type="SUPFAM" id="SSF53098">
    <property type="entry name" value="Ribonuclease H-like"/>
    <property type="match status" value="1"/>
</dbReference>
<evidence type="ECO:0000313" key="2">
    <source>
        <dbReference type="WBParaSite" id="TMUE_1000005280.1"/>
    </source>
</evidence>
<sequence length="188" mass="21446">MQKDMVSNDIEWTFITERAPWTSGYWERLVISVKTPLRKLLRNALLDEEELRTVLCEIEARINSRPLTFLGDDPNDHTVLTPFHFLDQVTPTPPPPWVSLFRQSAGKADYTSGGLRKLYSSGTIARLIATKVCRSAKYGLQLLIKPDATPYQADPTPSPSLRDYKFPQRNKLSLLPITDDDARECRKL</sequence>
<proteinExistence type="predicted"/>
<organism evidence="1 2">
    <name type="scientific">Trichuris muris</name>
    <name type="common">Mouse whipworm</name>
    <dbReference type="NCBI Taxonomy" id="70415"/>
    <lineage>
        <taxon>Eukaryota</taxon>
        <taxon>Metazoa</taxon>
        <taxon>Ecdysozoa</taxon>
        <taxon>Nematoda</taxon>
        <taxon>Enoplea</taxon>
        <taxon>Dorylaimia</taxon>
        <taxon>Trichinellida</taxon>
        <taxon>Trichuridae</taxon>
        <taxon>Trichuris</taxon>
    </lineage>
</organism>
<dbReference type="GO" id="GO:0003676">
    <property type="term" value="F:nucleic acid binding"/>
    <property type="evidence" value="ECO:0007669"/>
    <property type="project" value="InterPro"/>
</dbReference>
<dbReference type="InterPro" id="IPR036397">
    <property type="entry name" value="RNaseH_sf"/>
</dbReference>
<protein>
    <submittedName>
        <fullName evidence="2">Integrase catalytic domain-containing protein</fullName>
    </submittedName>
</protein>
<dbReference type="PANTHER" id="PTHR47331:SF1">
    <property type="entry name" value="GAG-LIKE PROTEIN"/>
    <property type="match status" value="1"/>
</dbReference>
<dbReference type="WBParaSite" id="TMUE_1000005280.1">
    <property type="protein sequence ID" value="TMUE_1000005280.1"/>
    <property type="gene ID" value="WBGene00299245"/>
</dbReference>
<name>A0A5S6QDV9_TRIMR</name>
<keyword evidence="1" id="KW-1185">Reference proteome</keyword>
<reference evidence="2" key="1">
    <citation type="submission" date="2019-12" db="UniProtKB">
        <authorList>
            <consortium name="WormBaseParasite"/>
        </authorList>
    </citation>
    <scope>IDENTIFICATION</scope>
</reference>
<dbReference type="PANTHER" id="PTHR47331">
    <property type="entry name" value="PHD-TYPE DOMAIN-CONTAINING PROTEIN"/>
    <property type="match status" value="1"/>
</dbReference>
<dbReference type="Gene3D" id="3.30.420.10">
    <property type="entry name" value="Ribonuclease H-like superfamily/Ribonuclease H"/>
    <property type="match status" value="1"/>
</dbReference>
<dbReference type="Proteomes" id="UP000046395">
    <property type="component" value="Unassembled WGS sequence"/>
</dbReference>
<evidence type="ECO:0000313" key="1">
    <source>
        <dbReference type="Proteomes" id="UP000046395"/>
    </source>
</evidence>
<dbReference type="AlphaFoldDB" id="A0A5S6QDV9"/>
<dbReference type="InterPro" id="IPR012337">
    <property type="entry name" value="RNaseH-like_sf"/>
</dbReference>
<dbReference type="STRING" id="70415.A0A5S6QDV9"/>